<evidence type="ECO:0000313" key="1">
    <source>
        <dbReference type="EMBL" id="KAF6074939.1"/>
    </source>
</evidence>
<proteinExistence type="predicted"/>
<organism evidence="1 2">
    <name type="scientific">Phyllostomus discolor</name>
    <name type="common">pale spear-nosed bat</name>
    <dbReference type="NCBI Taxonomy" id="89673"/>
    <lineage>
        <taxon>Eukaryota</taxon>
        <taxon>Metazoa</taxon>
        <taxon>Chordata</taxon>
        <taxon>Craniata</taxon>
        <taxon>Vertebrata</taxon>
        <taxon>Euteleostomi</taxon>
        <taxon>Mammalia</taxon>
        <taxon>Eutheria</taxon>
        <taxon>Laurasiatheria</taxon>
        <taxon>Chiroptera</taxon>
        <taxon>Yangochiroptera</taxon>
        <taxon>Phyllostomidae</taxon>
        <taxon>Phyllostominae</taxon>
        <taxon>Phyllostomus</taxon>
    </lineage>
</organism>
<dbReference type="AlphaFoldDB" id="A0A833YIC6"/>
<dbReference type="Proteomes" id="UP000664940">
    <property type="component" value="Unassembled WGS sequence"/>
</dbReference>
<gene>
    <name evidence="1" type="ORF">HJG60_009349</name>
</gene>
<accession>A0A833YIC6</accession>
<comment type="caution">
    <text evidence="1">The sequence shown here is derived from an EMBL/GenBank/DDBJ whole genome shotgun (WGS) entry which is preliminary data.</text>
</comment>
<protein>
    <submittedName>
        <fullName evidence="1">Uncharacterized protein</fullName>
    </submittedName>
</protein>
<reference evidence="1 2" key="1">
    <citation type="journal article" date="2020" name="Nature">
        <title>Six reference-quality genomes reveal evolution of bat adaptations.</title>
        <authorList>
            <person name="Jebb D."/>
            <person name="Huang Z."/>
            <person name="Pippel M."/>
            <person name="Hughes G.M."/>
            <person name="Lavrichenko K."/>
            <person name="Devanna P."/>
            <person name="Winkler S."/>
            <person name="Jermiin L.S."/>
            <person name="Skirmuntt E.C."/>
            <person name="Katzourakis A."/>
            <person name="Burkitt-Gray L."/>
            <person name="Ray D.A."/>
            <person name="Sullivan K.A.M."/>
            <person name="Roscito J.G."/>
            <person name="Kirilenko B.M."/>
            <person name="Davalos L.M."/>
            <person name="Corthals A.P."/>
            <person name="Power M.L."/>
            <person name="Jones G."/>
            <person name="Ransome R.D."/>
            <person name="Dechmann D.K.N."/>
            <person name="Locatelli A.G."/>
            <person name="Puechmaille S.J."/>
            <person name="Fedrigo O."/>
            <person name="Jarvis E.D."/>
            <person name="Hiller M."/>
            <person name="Vernes S.C."/>
            <person name="Myers E.W."/>
            <person name="Teeling E.C."/>
        </authorList>
    </citation>
    <scope>NUCLEOTIDE SEQUENCE [LARGE SCALE GENOMIC DNA]</scope>
    <source>
        <strain evidence="1">Bat1K_MPI-CBG_1</strain>
    </source>
</reference>
<dbReference type="EMBL" id="JABVXQ010000015">
    <property type="protein sequence ID" value="KAF6074939.1"/>
    <property type="molecule type" value="Genomic_DNA"/>
</dbReference>
<sequence length="191" mass="20969">MRALLALPGFSLRAPRHPCLTGATESLWEPVPGTNALRFRHLSNPPSGFLCFQPPCPAPPPHSSLQPQHCSELLECRRFTHSTNAARGEGCPDLLPALTAQCWKPDPLSSPTTQLHMLPARPKGRCCALLPRWSPQQGLPGWVSVGDGGWEWECQGFCCVGVVTWKPRHRSKGPESQRPAPDIWVAIVTPH</sequence>
<evidence type="ECO:0000313" key="2">
    <source>
        <dbReference type="Proteomes" id="UP000664940"/>
    </source>
</evidence>
<name>A0A833YIC6_9CHIR</name>